<sequence length="399" mass="44671">MSVQRLFFLIVLPFLFPLSSFTKNSTEVPQKDKFIVVLDAGHGGHDPGNLGNGYLEKDIALQIVLKTGQELEKNPNIKVIYTRKDDTFVDLYVRGKIANEANADLFVSVHCDSHSSQAYGAGTFVLGLHANRQNFEVAKKENSVIYLEDDYEQRYAQYDINSPESVIGLTIMQEEFLQQSILLGKKLQDNFTVKLKRKDRKVKQAGFIVLHQTFMPSVLIEAGFLTNKNEGSYLNSSKGQAQMGKAIADAIVAYKEDLNNGIAEDESFENTPENTQVAEEAPKKEKVVEEVVEEVKAEKEPVTTVVETKTPPPAVSDLIFKVQLMASSKDVPLTKANFKGLDTLSKEPFKNLYRYMYGNAKTYDEAKQLKIQADAKGYTTSYIVAYKKGVRVPLKEALK</sequence>
<evidence type="ECO:0000313" key="6">
    <source>
        <dbReference type="EMBL" id="PRX55319.1"/>
    </source>
</evidence>
<feature type="signal peptide" evidence="4">
    <location>
        <begin position="1"/>
        <end position="22"/>
    </location>
</feature>
<evidence type="ECO:0000256" key="1">
    <source>
        <dbReference type="ARBA" id="ARBA00001561"/>
    </source>
</evidence>
<dbReference type="GO" id="GO:0030288">
    <property type="term" value="C:outer membrane-bounded periplasmic space"/>
    <property type="evidence" value="ECO:0007669"/>
    <property type="project" value="TreeGrafter"/>
</dbReference>
<reference evidence="6 7" key="1">
    <citation type="submission" date="2018-03" db="EMBL/GenBank/DDBJ databases">
        <title>Genomic Encyclopedia of Archaeal and Bacterial Type Strains, Phase II (KMG-II): from individual species to whole genera.</title>
        <authorList>
            <person name="Goeker M."/>
        </authorList>
    </citation>
    <scope>NUCLEOTIDE SEQUENCE [LARGE SCALE GENOMIC DNA]</scope>
    <source>
        <strain evidence="6 7">DSM 25027</strain>
    </source>
</reference>
<dbReference type="FunFam" id="3.40.630.40:FF:000005">
    <property type="entry name" value="N-acetylmuramoyl-L-alanine amidase (AmiA)"/>
    <property type="match status" value="1"/>
</dbReference>
<evidence type="ECO:0000256" key="2">
    <source>
        <dbReference type="ARBA" id="ARBA00011901"/>
    </source>
</evidence>
<feature type="chain" id="PRO_5015548631" description="N-acetylmuramoyl-L-alanine amidase" evidence="4">
    <location>
        <begin position="23"/>
        <end position="399"/>
    </location>
</feature>
<dbReference type="Proteomes" id="UP000237640">
    <property type="component" value="Unassembled WGS sequence"/>
</dbReference>
<organism evidence="6 7">
    <name type="scientific">Flagellimonas meridianipacifica</name>
    <dbReference type="NCBI Taxonomy" id="1080225"/>
    <lineage>
        <taxon>Bacteria</taxon>
        <taxon>Pseudomonadati</taxon>
        <taxon>Bacteroidota</taxon>
        <taxon>Flavobacteriia</taxon>
        <taxon>Flavobacteriales</taxon>
        <taxon>Flavobacteriaceae</taxon>
        <taxon>Flagellimonas</taxon>
    </lineage>
</organism>
<evidence type="ECO:0000256" key="4">
    <source>
        <dbReference type="SAM" id="SignalP"/>
    </source>
</evidence>
<dbReference type="PANTHER" id="PTHR30404">
    <property type="entry name" value="N-ACETYLMURAMOYL-L-ALANINE AMIDASE"/>
    <property type="match status" value="1"/>
</dbReference>
<evidence type="ECO:0000313" key="7">
    <source>
        <dbReference type="Proteomes" id="UP000237640"/>
    </source>
</evidence>
<dbReference type="CDD" id="cd02696">
    <property type="entry name" value="MurNAc-LAA"/>
    <property type="match status" value="1"/>
</dbReference>
<dbReference type="SMART" id="SM00646">
    <property type="entry name" value="Ami_3"/>
    <property type="match status" value="1"/>
</dbReference>
<dbReference type="PANTHER" id="PTHR30404:SF0">
    <property type="entry name" value="N-ACETYLMURAMOYL-L-ALANINE AMIDASE AMIC"/>
    <property type="match status" value="1"/>
</dbReference>
<proteinExistence type="predicted"/>
<dbReference type="AlphaFoldDB" id="A0A2T0MCW7"/>
<dbReference type="GO" id="GO:0009253">
    <property type="term" value="P:peptidoglycan catabolic process"/>
    <property type="evidence" value="ECO:0007669"/>
    <property type="project" value="InterPro"/>
</dbReference>
<feature type="domain" description="MurNAc-LAA" evidence="5">
    <location>
        <begin position="95"/>
        <end position="252"/>
    </location>
</feature>
<comment type="catalytic activity">
    <reaction evidence="1">
        <text>Hydrolyzes the link between N-acetylmuramoyl residues and L-amino acid residues in certain cell-wall glycopeptides.</text>
        <dbReference type="EC" id="3.5.1.28"/>
    </reaction>
</comment>
<dbReference type="InterPro" id="IPR002508">
    <property type="entry name" value="MurNAc-LAA_cat"/>
</dbReference>
<dbReference type="InterPro" id="IPR050695">
    <property type="entry name" value="N-acetylmuramoyl_amidase_3"/>
</dbReference>
<protein>
    <recommendedName>
        <fullName evidence="2">N-acetylmuramoyl-L-alanine amidase</fullName>
        <ecNumber evidence="2">3.5.1.28</ecNumber>
    </recommendedName>
</protein>
<comment type="caution">
    <text evidence="6">The sequence shown here is derived from an EMBL/GenBank/DDBJ whole genome shotgun (WGS) entry which is preliminary data.</text>
</comment>
<dbReference type="SUPFAM" id="SSF53187">
    <property type="entry name" value="Zn-dependent exopeptidases"/>
    <property type="match status" value="1"/>
</dbReference>
<dbReference type="Gene3D" id="3.40.630.40">
    <property type="entry name" value="Zn-dependent exopeptidases"/>
    <property type="match status" value="1"/>
</dbReference>
<dbReference type="Pfam" id="PF01520">
    <property type="entry name" value="Amidase_3"/>
    <property type="match status" value="1"/>
</dbReference>
<dbReference type="RefSeq" id="WP_106147087.1">
    <property type="nucleotide sequence ID" value="NZ_PVYX01000002.1"/>
</dbReference>
<dbReference type="GO" id="GO:0008745">
    <property type="term" value="F:N-acetylmuramoyl-L-alanine amidase activity"/>
    <property type="evidence" value="ECO:0007669"/>
    <property type="project" value="UniProtKB-EC"/>
</dbReference>
<dbReference type="EMBL" id="PVYX01000002">
    <property type="protein sequence ID" value="PRX55319.1"/>
    <property type="molecule type" value="Genomic_DNA"/>
</dbReference>
<name>A0A2T0MCW7_9FLAO</name>
<evidence type="ECO:0000259" key="5">
    <source>
        <dbReference type="SMART" id="SM00646"/>
    </source>
</evidence>
<keyword evidence="4" id="KW-0732">Signal</keyword>
<keyword evidence="7" id="KW-1185">Reference proteome</keyword>
<dbReference type="EC" id="3.5.1.28" evidence="2"/>
<keyword evidence="3" id="KW-0378">Hydrolase</keyword>
<evidence type="ECO:0000256" key="3">
    <source>
        <dbReference type="ARBA" id="ARBA00022801"/>
    </source>
</evidence>
<dbReference type="OrthoDB" id="9806267at2"/>
<accession>A0A2T0MCW7</accession>
<gene>
    <name evidence="6" type="ORF">CLV81_3728</name>
</gene>